<feature type="domain" description="Predicted DNA-binding protein ribbon-helix-helix" evidence="1">
    <location>
        <begin position="13"/>
        <end position="45"/>
    </location>
</feature>
<dbReference type="CDD" id="cd21631">
    <property type="entry name" value="RHH_CopG_NikR-like"/>
    <property type="match status" value="1"/>
</dbReference>
<dbReference type="AlphaFoldDB" id="A0A6S6SKF6"/>
<proteinExistence type="predicted"/>
<dbReference type="Pfam" id="PF12651">
    <property type="entry name" value="RHH_3"/>
    <property type="match status" value="1"/>
</dbReference>
<gene>
    <name evidence="2" type="ORF">HELGO_WM2710</name>
</gene>
<evidence type="ECO:0000313" key="2">
    <source>
        <dbReference type="EMBL" id="CAA6803832.1"/>
    </source>
</evidence>
<reference evidence="2" key="1">
    <citation type="submission" date="2020-01" db="EMBL/GenBank/DDBJ databases">
        <authorList>
            <person name="Meier V. D."/>
            <person name="Meier V D."/>
        </authorList>
    </citation>
    <scope>NUCLEOTIDE SEQUENCE</scope>
    <source>
        <strain evidence="2">HLG_WM_MAG_12</strain>
    </source>
</reference>
<dbReference type="InterPro" id="IPR038733">
    <property type="entry name" value="Predicted_DNA_bind_prot_RHH"/>
</dbReference>
<dbReference type="EMBL" id="CACVAW010000010">
    <property type="protein sequence ID" value="CAA6803832.1"/>
    <property type="molecule type" value="Genomic_DNA"/>
</dbReference>
<protein>
    <recommendedName>
        <fullName evidence="1">Predicted DNA-binding protein ribbon-helix-helix domain-containing protein</fullName>
    </recommendedName>
</protein>
<organism evidence="2">
    <name type="scientific">uncultured Campylobacterales bacterium</name>
    <dbReference type="NCBI Taxonomy" id="352960"/>
    <lineage>
        <taxon>Bacteria</taxon>
        <taxon>Pseudomonadati</taxon>
        <taxon>Campylobacterota</taxon>
        <taxon>Epsilonproteobacteria</taxon>
        <taxon>Campylobacterales</taxon>
        <taxon>environmental samples</taxon>
    </lineage>
</organism>
<accession>A0A6S6SKF6</accession>
<evidence type="ECO:0000259" key="1">
    <source>
        <dbReference type="Pfam" id="PF12651"/>
    </source>
</evidence>
<sequence>MYNSGVYEGVVMVRTQIYFDEILLDELKQQSTRLGVSVSAYIREVLKKDLSIKKDSNIKQNLAEFVGIWKEKNISEEEIKKQAWER</sequence>
<name>A0A6S6SKF6_9BACT</name>